<proteinExistence type="predicted"/>
<dbReference type="OrthoDB" id="646981at2759"/>
<keyword evidence="2" id="KW-0804">Transcription</keyword>
<dbReference type="EMBL" id="CM035442">
    <property type="protein sequence ID" value="KAH7279878.1"/>
    <property type="molecule type" value="Genomic_DNA"/>
</dbReference>
<evidence type="ECO:0008006" key="5">
    <source>
        <dbReference type="Google" id="ProtNLM"/>
    </source>
</evidence>
<comment type="caution">
    <text evidence="3">The sequence shown here is derived from an EMBL/GenBank/DDBJ whole genome shotgun (WGS) entry which is preliminary data.</text>
</comment>
<gene>
    <name evidence="3" type="ORF">KP509_37G042000</name>
</gene>
<evidence type="ECO:0000313" key="3">
    <source>
        <dbReference type="EMBL" id="KAH7279878.1"/>
    </source>
</evidence>
<keyword evidence="1" id="KW-0805">Transcription regulation</keyword>
<sequence>MKESSWQFSSHLADPLLASSPNGAYARSHHVSLTHDMGVYGHQVLLGKKRTMEAADGQHLMPKLLKRGWMFSENENDNGQNGCYLLSSNTGSSEVIDDYQQQSSFSIQSISDEHCQANHNPTLSRTPSSLAFSDCSPCSEVVCPTEGSQLDHLKDFVFDGVETLDCSFGYFDSWPPEILDIAIPCQASPQHIACAMSSGNSSDGSTDDGVVLNQQEDKALANIEKEHEVVSKSRVDPTEKTKLAPAAGIWDRQMKFNGLEEIFVSGNCAPPEENFDVPAEMSGHAQSHAREMPYPTEGILENVWQDPLPQENNFDMNAGASSLQSNSMQQVDHTMVQNRECHSSVYEVKVHLAQNDSNKFHNSIASQTPGPTSFKCNGIQVQQDINKEFGLNPILGSSLGAGRSEADYSEICLVHLLIAGAEAVAARDMDLASVILVRLKELVSLSGSTMQRVAAYFVDGLQSRIEGNSNFKRISYNKSPSDLLAAFQILHEISPYIKFGHFTANQAILEAVEGEKAVHIVDFEIMEGIQWPPLMQSLASRKGGPPQLRISALFRPYADNGHASVQDTGRRLENFASSLNIPFSFNIVRVNNEDEFSVSSIKLVKGEALVVNCTLHLPHMPHRTASSVSSFLHSMRRLSPTVLTLVEEELGCSTMAVSSYFFEALHHFSAICDSLEACISSETAARMLVERVFLAPRINNTVMLWSNSSSQSELGSEFATYNWCSLVRSVGFKSLPLSYQNLSQAKLLLQLYKDGFKLDERSNRLLLGWRSKPLFAASVWN</sequence>
<organism evidence="3 4">
    <name type="scientific">Ceratopteris richardii</name>
    <name type="common">Triangle waterfern</name>
    <dbReference type="NCBI Taxonomy" id="49495"/>
    <lineage>
        <taxon>Eukaryota</taxon>
        <taxon>Viridiplantae</taxon>
        <taxon>Streptophyta</taxon>
        <taxon>Embryophyta</taxon>
        <taxon>Tracheophyta</taxon>
        <taxon>Polypodiopsida</taxon>
        <taxon>Polypodiidae</taxon>
        <taxon>Polypodiales</taxon>
        <taxon>Pteridineae</taxon>
        <taxon>Pteridaceae</taxon>
        <taxon>Parkerioideae</taxon>
        <taxon>Ceratopteris</taxon>
    </lineage>
</organism>
<name>A0A8T2Q8B9_CERRI</name>
<dbReference type="PANTHER" id="PTHR31636">
    <property type="entry name" value="OSJNBA0084A10.13 PROTEIN-RELATED"/>
    <property type="match status" value="1"/>
</dbReference>
<dbReference type="OMA" id="YEYGHES"/>
<evidence type="ECO:0000313" key="4">
    <source>
        <dbReference type="Proteomes" id="UP000825935"/>
    </source>
</evidence>
<protein>
    <recommendedName>
        <fullName evidence="5">Nodulation signaling pathway 2-like protein</fullName>
    </recommendedName>
</protein>
<dbReference type="InterPro" id="IPR005202">
    <property type="entry name" value="TF_GRAS"/>
</dbReference>
<reference evidence="3" key="1">
    <citation type="submission" date="2021-08" db="EMBL/GenBank/DDBJ databases">
        <title>WGS assembly of Ceratopteris richardii.</title>
        <authorList>
            <person name="Marchant D.B."/>
            <person name="Chen G."/>
            <person name="Jenkins J."/>
            <person name="Shu S."/>
            <person name="Leebens-Mack J."/>
            <person name="Grimwood J."/>
            <person name="Schmutz J."/>
            <person name="Soltis P."/>
            <person name="Soltis D."/>
            <person name="Chen Z.-H."/>
        </authorList>
    </citation>
    <scope>NUCLEOTIDE SEQUENCE</scope>
    <source>
        <strain evidence="3">Whitten #5841</strain>
        <tissue evidence="3">Leaf</tissue>
    </source>
</reference>
<keyword evidence="4" id="KW-1185">Reference proteome</keyword>
<dbReference type="AlphaFoldDB" id="A0A8T2Q8B9"/>
<evidence type="ECO:0000256" key="1">
    <source>
        <dbReference type="ARBA" id="ARBA00023015"/>
    </source>
</evidence>
<accession>A0A8T2Q8B9</accession>
<dbReference type="PROSITE" id="PS50985">
    <property type="entry name" value="GRAS"/>
    <property type="match status" value="1"/>
</dbReference>
<dbReference type="Proteomes" id="UP000825935">
    <property type="component" value="Chromosome 37"/>
</dbReference>
<evidence type="ECO:0000256" key="2">
    <source>
        <dbReference type="ARBA" id="ARBA00023163"/>
    </source>
</evidence>
<dbReference type="Pfam" id="PF03514">
    <property type="entry name" value="GRAS"/>
    <property type="match status" value="1"/>
</dbReference>